<evidence type="ECO:0000256" key="1">
    <source>
        <dbReference type="SAM" id="MobiDB-lite"/>
    </source>
</evidence>
<keyword evidence="3" id="KW-1185">Reference proteome</keyword>
<dbReference type="InterPro" id="IPR045538">
    <property type="entry name" value="CIS_TMP"/>
</dbReference>
<accession>A0ABT0L7R6</accession>
<evidence type="ECO:0000313" key="3">
    <source>
        <dbReference type="Proteomes" id="UP001203423"/>
    </source>
</evidence>
<feature type="region of interest" description="Disordered" evidence="1">
    <location>
        <begin position="480"/>
        <end position="507"/>
    </location>
</feature>
<sequence>MAECEHLIEQATFDVTFDSQYQNDLFQMQAGRFMTQTILPLIDKVFSECAIHHQVIQIDKLEIDLGCIQGQDFFTQLEDKLPRVLKQTLLNLMSSASGCGVDNVVESVIDNVIDNRGEGETHIANKPLHSSLGATDNNPLVNIRHQQAIKWQQLSFYLLFGYLPWNVDQADFERNLSGYVLQYADHIYRYLLDKANTSTSSTSHQAKKRSDMVRRLILQLLPFALKRFFHGLLKRLSWGKGTISDIDNVDDMPFMIMCLGTLEDYLPTENVVGIRSHVEHWIQTGESHLKRQILNDQLKDQKQNIYPLASHANTHSWGVILPPRHGLQSHNVHNNTFPVSVAIDLHPQAEGQRFNQTSVSREPHITLDNMTSYHRPVLADDIVIQGKILQGLIESRKDKLFECWPLAMGPYRHFFIHAFRHHAQQSQRRGKLARVLSLSMLIDILKLLEPVEYVFIVELHRQLQSVETLTFEKSQSEKTSTALKEGLPSRVVHHDRQGKSVKHRQPAIASKGPLPIASLNGHFWEFTLGYLLVDRGSQFNRKSYLTHMIKNMASHHNVYAGQLHQSLCVSLAGVTKPSPLKLSMLQLLQDMDFQTRVIDEEQNVEEEIHKEISNEHIVQAFEEDPFWLYRLHTNKDKGIHEGIERLNALLIELIYAKNEPQLLTLLAQLTLNRPQGLQLVLSRLLLQSSIQRQLVVFISEKLFFTLLSLVDIMPNVVSLIQWLMKQEAMQCRLILTKAIKDDHHRQGLTAPMRVDRLAKMLDPPTMWQASLTYLCCYAGSQLCPVNYIAWLIDWLAQKSQCSYAMLLAILGRRTVSIGVSSPDDILFHSSVSQLIISESAIANGESRYDSDTRYKSGQYKRHKAVSAFPEPEQGHKGGEGEVGIAVSHDAALLSLEFSSLARASNTLLTTHDAFLVPATASLAYLNRVGPRLQDKRDNGSQDNFLPKVKEDRFVFLALFGEALKMRNVEQLQGVWPSLFQYADHQHNPHKTSIKHLLMHYGAQSNVRYFLSFHLTEQQLIQLCLLFVPAAGGLLRSMLELAPYCYLSPALFKAKSPHGHRMNANRSNGSREHDQGGHTGLSLMFNRACTVNKGDIAPYLWGATLSYLFLAKEKPFNSQSYLDSLIKQLAAHYNLHYGHFLHLVIQGLSTRSTVSFKLRRLNHMLIQSLNRLIEPHALVEKTDNRALGLLQKEVGLQAPRDDNEWDRMGHHTRHSDPDTVDIGSGVAILANAHVCEFHIERLLQIEEAQIHQVLNAERLYFSLWDRLKQSWIKPKSLKGAACDDQGQGDENEITVLSSGFTDDFILLAKVYPLLFWRLCLRLSHDKMPWAQVCGSFTSSQARRLSRLLCAFYQEAVSKAAFYKDSNQERYQASPVLRDHTQQANVITEDNNNHDCDSQKSETISLWFQSVADFECLSSALSPSACSSVERLSQAPPNKTPSTASHEIMVEDIPTRGPKRVSLRRKNKHYFLLVDALYAVMQRAEDHQAQQQGDPLRGNRRSDEQDLFVQQMQTCLDEAPEMVLRLFSALSEGALNMSPPHGVKSLEIASFTSLSQAECVLQQFDKADVLQRVVMFLPEEVLQHLLVLSKSTDYLKAQVLSDLLIQACYGLFSCTKELERLKWRYLYQFFILEERRFSQTVLTDLFVDFLLEVIPSSQYSPRLATLLSKPSLQANASKEALATVASTKECKQAMCHALKGYRLKEYQPEVEILKAILAPDIGSSVFNQQQQANKKLSTVKHSDQTSQWDFDPQVEEQSQRIYINNAGLVLIAPYIPRLLTVLGVVSPPQTHMIQDKQKAVHLLAQLVSGKDVNAEYLLVFNKLLCGLSLSMPISTSTDITLKEKQTIDNLLNSVITHWQAIGKTSISGFRETFLQRDGVLSKDNEKNHWHLQVQPKAFDMLLDKLPWSYSLIKLPWMECPLHVTWR</sequence>
<dbReference type="Pfam" id="PF19268">
    <property type="entry name" value="CIS_TMP"/>
    <property type="match status" value="2"/>
</dbReference>
<organism evidence="2 3">
    <name type="scientific">Shewanella surugensis</name>
    <dbReference type="NCBI Taxonomy" id="212020"/>
    <lineage>
        <taxon>Bacteria</taxon>
        <taxon>Pseudomonadati</taxon>
        <taxon>Pseudomonadota</taxon>
        <taxon>Gammaproteobacteria</taxon>
        <taxon>Alteromonadales</taxon>
        <taxon>Shewanellaceae</taxon>
        <taxon>Shewanella</taxon>
    </lineage>
</organism>
<dbReference type="EMBL" id="JAKIKS010000011">
    <property type="protein sequence ID" value="MCL1123738.1"/>
    <property type="molecule type" value="Genomic_DNA"/>
</dbReference>
<dbReference type="RefSeq" id="WP_248939025.1">
    <property type="nucleotide sequence ID" value="NZ_JAKIKS010000011.1"/>
</dbReference>
<comment type="caution">
    <text evidence="2">The sequence shown here is derived from an EMBL/GenBank/DDBJ whole genome shotgun (WGS) entry which is preliminary data.</text>
</comment>
<proteinExistence type="predicted"/>
<reference evidence="2 3" key="1">
    <citation type="submission" date="2022-01" db="EMBL/GenBank/DDBJ databases">
        <title>Whole genome-based taxonomy of the Shewanellaceae.</title>
        <authorList>
            <person name="Martin-Rodriguez A.J."/>
        </authorList>
    </citation>
    <scope>NUCLEOTIDE SEQUENCE [LARGE SCALE GENOMIC DNA]</scope>
    <source>
        <strain evidence="2 3">DSM 17177</strain>
    </source>
</reference>
<evidence type="ECO:0000313" key="2">
    <source>
        <dbReference type="EMBL" id="MCL1123738.1"/>
    </source>
</evidence>
<gene>
    <name evidence="2" type="ORF">L2764_04355</name>
</gene>
<protein>
    <submittedName>
        <fullName evidence="2">Uncharacterized protein</fullName>
    </submittedName>
</protein>
<feature type="region of interest" description="Disordered" evidence="1">
    <location>
        <begin position="1056"/>
        <end position="1075"/>
    </location>
</feature>
<dbReference type="Proteomes" id="UP001203423">
    <property type="component" value="Unassembled WGS sequence"/>
</dbReference>
<name>A0ABT0L7R6_9GAMM</name>